<dbReference type="OrthoDB" id="6300106at2"/>
<feature type="transmembrane region" description="Helical" evidence="1">
    <location>
        <begin position="112"/>
        <end position="132"/>
    </location>
</feature>
<dbReference type="AlphaFoldDB" id="A0A1C0TTU2"/>
<dbReference type="Proteomes" id="UP000093366">
    <property type="component" value="Unassembled WGS sequence"/>
</dbReference>
<sequence length="180" mass="21079">MFSTENLSALYSIIGVIPFPLYFISLIICWKNTNCRYLFLILIFVETVDTLTLKMAFNWGRYFYLWGIGMCLLFIVPILGRRLLAQSLQTRFSFFQSVLKDYHFSKQEGGLLFLYVLTGFVFFLTFVEFVLFEGAIIGDYFFKKYLFSPILIMIFFVECFLVMSIASRFRGHSLTISETS</sequence>
<feature type="transmembrane region" description="Helical" evidence="1">
    <location>
        <begin position="63"/>
        <end position="84"/>
    </location>
</feature>
<proteinExistence type="predicted"/>
<accession>A0A1C0TTU2</accession>
<keyword evidence="1" id="KW-0472">Membrane</keyword>
<dbReference type="EMBL" id="MAUJ01000001">
    <property type="protein sequence ID" value="OCQ22745.1"/>
    <property type="molecule type" value="Genomic_DNA"/>
</dbReference>
<keyword evidence="1" id="KW-1133">Transmembrane helix</keyword>
<evidence type="ECO:0000313" key="3">
    <source>
        <dbReference type="Proteomes" id="UP000093366"/>
    </source>
</evidence>
<feature type="transmembrane region" description="Helical" evidence="1">
    <location>
        <begin position="144"/>
        <end position="166"/>
    </location>
</feature>
<dbReference type="RefSeq" id="WP_065788751.1">
    <property type="nucleotide sequence ID" value="NZ_MAUJ01000001.1"/>
</dbReference>
<feature type="transmembrane region" description="Helical" evidence="1">
    <location>
        <begin position="37"/>
        <end position="57"/>
    </location>
</feature>
<gene>
    <name evidence="2" type="ORF">A7985_01955</name>
</gene>
<protein>
    <submittedName>
        <fullName evidence="2">Uncharacterized protein</fullName>
    </submittedName>
</protein>
<keyword evidence="1" id="KW-0812">Transmembrane</keyword>
<feature type="transmembrane region" description="Helical" evidence="1">
    <location>
        <begin position="6"/>
        <end position="30"/>
    </location>
</feature>
<comment type="caution">
    <text evidence="2">The sequence shown here is derived from an EMBL/GenBank/DDBJ whole genome shotgun (WGS) entry which is preliminary data.</text>
</comment>
<reference evidence="3" key="1">
    <citation type="submission" date="2016-07" db="EMBL/GenBank/DDBJ databases">
        <authorList>
            <person name="Florea S."/>
            <person name="Webb J.S."/>
            <person name="Jaromczyk J."/>
            <person name="Schardl C.L."/>
        </authorList>
    </citation>
    <scope>NUCLEOTIDE SEQUENCE [LARGE SCALE GENOMIC DNA]</scope>
    <source>
        <strain evidence="3">IPB1</strain>
    </source>
</reference>
<evidence type="ECO:0000313" key="2">
    <source>
        <dbReference type="EMBL" id="OCQ22745.1"/>
    </source>
</evidence>
<evidence type="ECO:0000256" key="1">
    <source>
        <dbReference type="SAM" id="Phobius"/>
    </source>
</evidence>
<name>A0A1C0TTU2_9GAMM</name>
<organism evidence="2 3">
    <name type="scientific">Pseudoalteromonas luteoviolacea</name>
    <dbReference type="NCBI Taxonomy" id="43657"/>
    <lineage>
        <taxon>Bacteria</taxon>
        <taxon>Pseudomonadati</taxon>
        <taxon>Pseudomonadota</taxon>
        <taxon>Gammaproteobacteria</taxon>
        <taxon>Alteromonadales</taxon>
        <taxon>Pseudoalteromonadaceae</taxon>
        <taxon>Pseudoalteromonas</taxon>
    </lineage>
</organism>